<name>A0A6G6WEW5_9ACTN</name>
<dbReference type="Proteomes" id="UP000502996">
    <property type="component" value="Chromosome"/>
</dbReference>
<dbReference type="InterPro" id="IPR045713">
    <property type="entry name" value="DUF6069"/>
</dbReference>
<feature type="transmembrane region" description="Helical" evidence="1">
    <location>
        <begin position="48"/>
        <end position="70"/>
    </location>
</feature>
<accession>A0A6G6WEW5</accession>
<dbReference type="RefSeq" id="WP_165233703.1">
    <property type="nucleotide sequence ID" value="NZ_CP049257.1"/>
</dbReference>
<feature type="transmembrane region" description="Helical" evidence="1">
    <location>
        <begin position="77"/>
        <end position="95"/>
    </location>
</feature>
<keyword evidence="3" id="KW-1185">Reference proteome</keyword>
<dbReference type="Pfam" id="PF19545">
    <property type="entry name" value="DUF6069"/>
    <property type="match status" value="1"/>
</dbReference>
<evidence type="ECO:0008006" key="4">
    <source>
        <dbReference type="Google" id="ProtNLM"/>
    </source>
</evidence>
<protein>
    <recommendedName>
        <fullName evidence="4">Cell envelope biogenesis protein OmpA</fullName>
    </recommendedName>
</protein>
<organism evidence="2 3">
    <name type="scientific">Nocardioides anomalus</name>
    <dbReference type="NCBI Taxonomy" id="2712223"/>
    <lineage>
        <taxon>Bacteria</taxon>
        <taxon>Bacillati</taxon>
        <taxon>Actinomycetota</taxon>
        <taxon>Actinomycetes</taxon>
        <taxon>Propionibacteriales</taxon>
        <taxon>Nocardioidaceae</taxon>
        <taxon>Nocardioides</taxon>
    </lineage>
</organism>
<sequence length="130" mass="12586">MSGLRLLGLGVLAAVAAAVVTTLVAALAGALGADLAVPDGEERIPLAGVGTMTVVLSLVGVGLALALRAWSARPARVFLVVTAVLTAVSLVPPLLAGGDAATTVTLVGLHLLAAAVVVPVLTRGLAVSPS</sequence>
<keyword evidence="1" id="KW-0472">Membrane</keyword>
<feature type="transmembrane region" description="Helical" evidence="1">
    <location>
        <begin position="101"/>
        <end position="121"/>
    </location>
</feature>
<evidence type="ECO:0000256" key="1">
    <source>
        <dbReference type="SAM" id="Phobius"/>
    </source>
</evidence>
<gene>
    <name evidence="2" type="ORF">G5V58_13835</name>
</gene>
<keyword evidence="1" id="KW-0812">Transmembrane</keyword>
<keyword evidence="1" id="KW-1133">Transmembrane helix</keyword>
<dbReference type="KEGG" id="nano:G5V58_13835"/>
<reference evidence="2 3" key="1">
    <citation type="submission" date="2020-02" db="EMBL/GenBank/DDBJ databases">
        <title>Full genome sequence of Nocardioides sp. R-3366.</title>
        <authorList>
            <person name="Im W.-T."/>
        </authorList>
    </citation>
    <scope>NUCLEOTIDE SEQUENCE [LARGE SCALE GENOMIC DNA]</scope>
    <source>
        <strain evidence="2 3">R-3366</strain>
    </source>
</reference>
<evidence type="ECO:0000313" key="2">
    <source>
        <dbReference type="EMBL" id="QIG43697.1"/>
    </source>
</evidence>
<evidence type="ECO:0000313" key="3">
    <source>
        <dbReference type="Proteomes" id="UP000502996"/>
    </source>
</evidence>
<proteinExistence type="predicted"/>
<dbReference type="AlphaFoldDB" id="A0A6G6WEW5"/>
<dbReference type="EMBL" id="CP049257">
    <property type="protein sequence ID" value="QIG43697.1"/>
    <property type="molecule type" value="Genomic_DNA"/>
</dbReference>